<gene>
    <name evidence="1" type="ORF">GJJ30_10785</name>
</gene>
<dbReference type="RefSeq" id="WP_154175165.1">
    <property type="nucleotide sequence ID" value="NZ_WJXZ01000006.1"/>
</dbReference>
<comment type="caution">
    <text evidence="1">The sequence shown here is derived from an EMBL/GenBank/DDBJ whole genome shotgun (WGS) entry which is preliminary data.</text>
</comment>
<dbReference type="EMBL" id="WJXZ01000006">
    <property type="protein sequence ID" value="MRS61773.1"/>
    <property type="molecule type" value="Genomic_DNA"/>
</dbReference>
<protein>
    <submittedName>
        <fullName evidence="1">Uncharacterized protein</fullName>
    </submittedName>
</protein>
<name>A0A7K0EIV2_9BACT</name>
<dbReference type="AlphaFoldDB" id="A0A7K0EIV2"/>
<dbReference type="Proteomes" id="UP000441754">
    <property type="component" value="Unassembled WGS sequence"/>
</dbReference>
<evidence type="ECO:0000313" key="2">
    <source>
        <dbReference type="Proteomes" id="UP000441754"/>
    </source>
</evidence>
<evidence type="ECO:0000313" key="1">
    <source>
        <dbReference type="EMBL" id="MRS61773.1"/>
    </source>
</evidence>
<sequence length="67" mass="7418">MGLTTKSLAELDQEPPKPGIAVVTIQFNGRTVTLEFDAQEMNMMTHSEALRVALGMKPKENDSTNQR</sequence>
<organism evidence="1 2">
    <name type="scientific">Larkinella terrae</name>
    <dbReference type="NCBI Taxonomy" id="2025311"/>
    <lineage>
        <taxon>Bacteria</taxon>
        <taxon>Pseudomonadati</taxon>
        <taxon>Bacteroidota</taxon>
        <taxon>Cytophagia</taxon>
        <taxon>Cytophagales</taxon>
        <taxon>Spirosomataceae</taxon>
        <taxon>Larkinella</taxon>
    </lineage>
</organism>
<keyword evidence="2" id="KW-1185">Reference proteome</keyword>
<proteinExistence type="predicted"/>
<reference evidence="1 2" key="1">
    <citation type="journal article" date="2018" name="Antonie Van Leeuwenhoek">
        <title>Larkinella terrae sp. nov., isolated from soil on Jeju Island, South Korea.</title>
        <authorList>
            <person name="Ten L.N."/>
            <person name="Jeon J."/>
            <person name="Park S.J."/>
            <person name="Park S."/>
            <person name="Lee S.Y."/>
            <person name="Kim M.K."/>
            <person name="Jung H.Y."/>
        </authorList>
    </citation>
    <scope>NUCLEOTIDE SEQUENCE [LARGE SCALE GENOMIC DNA]</scope>
    <source>
        <strain evidence="1 2">KCTC 52001</strain>
    </source>
</reference>
<accession>A0A7K0EIV2</accession>